<dbReference type="EMBL" id="MCGO01000005">
    <property type="protein sequence ID" value="ORY51660.1"/>
    <property type="molecule type" value="Genomic_DNA"/>
</dbReference>
<dbReference type="OrthoDB" id="2140712at2759"/>
<accession>A0A1Y2CXB1</accession>
<reference evidence="1 2" key="1">
    <citation type="submission" date="2016-07" db="EMBL/GenBank/DDBJ databases">
        <title>Pervasive Adenine N6-methylation of Active Genes in Fungi.</title>
        <authorList>
            <consortium name="DOE Joint Genome Institute"/>
            <person name="Mondo S.J."/>
            <person name="Dannebaum R.O."/>
            <person name="Kuo R.C."/>
            <person name="Labutti K."/>
            <person name="Haridas S."/>
            <person name="Kuo A."/>
            <person name="Salamov A."/>
            <person name="Ahrendt S.R."/>
            <person name="Lipzen A."/>
            <person name="Sullivan W."/>
            <person name="Andreopoulos W.B."/>
            <person name="Clum A."/>
            <person name="Lindquist E."/>
            <person name="Daum C."/>
            <person name="Ramamoorthy G.K."/>
            <person name="Gryganskyi A."/>
            <person name="Culley D."/>
            <person name="Magnuson J.K."/>
            <person name="James T.Y."/>
            <person name="O'Malley M.A."/>
            <person name="Stajich J.E."/>
            <person name="Spatafora J.W."/>
            <person name="Visel A."/>
            <person name="Grigoriev I.V."/>
        </authorList>
    </citation>
    <scope>NUCLEOTIDE SEQUENCE [LARGE SCALE GENOMIC DNA]</scope>
    <source>
        <strain evidence="1 2">JEL800</strain>
    </source>
</reference>
<gene>
    <name evidence="1" type="ORF">BCR33DRAFT_846407</name>
</gene>
<comment type="caution">
    <text evidence="1">The sequence shown here is derived from an EMBL/GenBank/DDBJ whole genome shotgun (WGS) entry which is preliminary data.</text>
</comment>
<dbReference type="AlphaFoldDB" id="A0A1Y2CXB1"/>
<evidence type="ECO:0000313" key="1">
    <source>
        <dbReference type="EMBL" id="ORY51660.1"/>
    </source>
</evidence>
<organism evidence="1 2">
    <name type="scientific">Rhizoclosmatium globosum</name>
    <dbReference type="NCBI Taxonomy" id="329046"/>
    <lineage>
        <taxon>Eukaryota</taxon>
        <taxon>Fungi</taxon>
        <taxon>Fungi incertae sedis</taxon>
        <taxon>Chytridiomycota</taxon>
        <taxon>Chytridiomycota incertae sedis</taxon>
        <taxon>Chytridiomycetes</taxon>
        <taxon>Chytridiales</taxon>
        <taxon>Chytriomycetaceae</taxon>
        <taxon>Rhizoclosmatium</taxon>
    </lineage>
</organism>
<proteinExistence type="predicted"/>
<sequence>MDPVVILVPKSGMLPVPLLRNLREKCNQDLCNRDCALDLQLLQERLECYKDTHFTNIYSKSRFPAESQYNSRLSENFVLDGVSSSWLVQDLNKVVWVEYQLERFHIAPSELKLYASQGNFNEKLALEITDNIIGLGTSRTDPVVIVLPQSASMISDLELPQKKQRTKSPAPPLPKWKDDVPYIPSLENDTLYFVDRTDAISQLQAIHSHKYNRATTGVGLEWVIPIADHIWDLGKSSFWRNYIRKSRETWPIVAMRTPFQQTLCDSRTVYISFDRGELSKKPKKVMMKRLIKALKPMFDVAPSVLYSSTKAVDSFMEQLTKEAGPVFIVLNEIGHAFHSTGINIFQEREKFFQFCGNVISKWFQLEQVFFVLLGRGSLFNHATLRPSTDFLAYNFVFERLKLNLLQQESIVAILKNTLHSDGQTISSSLGLSDSEVIQAADCLFLQTNGLPRALTKALIQCRSFSNILEYDEPLHIPESNWTKFCDWLVCFKEPMKKLLESSNLGTTINMNEMFLDAGGQPVSMDLIATNACVIWEGTAEKARVRFQPILKEHVEALLFPLTDYIRYIIDYQFVSDNILEWIFLKRFQELFSSPGQPRLVLPDFFDTPIFGDCTGVNFSPVTRPLPKITDNGAQLPDIDSITASPRSWSSLVSKIDYLAAVCLKPRQKSASSDGFLITNVIHHAKAVKLCCGLVVKNFSTIFSVQHLNAECKLFNRVFDGTNCEGRLQILFICCTHYARELSDKFVGNSFVSISDKAAYPNIDEIILLNLETSKHRAAFFGTDEVDSRYIEKIVSKSEAEYLNF</sequence>
<dbReference type="Proteomes" id="UP000193642">
    <property type="component" value="Unassembled WGS sequence"/>
</dbReference>
<evidence type="ECO:0000313" key="2">
    <source>
        <dbReference type="Proteomes" id="UP000193642"/>
    </source>
</evidence>
<protein>
    <submittedName>
        <fullName evidence="1">Uncharacterized protein</fullName>
    </submittedName>
</protein>
<name>A0A1Y2CXB1_9FUNG</name>
<keyword evidence="2" id="KW-1185">Reference proteome</keyword>